<proteinExistence type="predicted"/>
<dbReference type="SMART" id="SM00271">
    <property type="entry name" value="DnaJ"/>
    <property type="match status" value="1"/>
</dbReference>
<feature type="region of interest" description="Disordered" evidence="1">
    <location>
        <begin position="247"/>
        <end position="277"/>
    </location>
</feature>
<evidence type="ECO:0000259" key="3">
    <source>
        <dbReference type="PROSITE" id="PS51379"/>
    </source>
</evidence>
<dbReference type="PANTHER" id="PTHR45295">
    <property type="entry name" value="CHAPERONE PROTEIN DNAJ C76, CHLOROPLASTIC"/>
    <property type="match status" value="1"/>
</dbReference>
<dbReference type="CDD" id="cd06257">
    <property type="entry name" value="DnaJ"/>
    <property type="match status" value="1"/>
</dbReference>
<dbReference type="Proteomes" id="UP001140949">
    <property type="component" value="Unassembled WGS sequence"/>
</dbReference>
<reference evidence="4" key="1">
    <citation type="journal article" date="2023" name="GigaByte">
        <title>Genome assembly of the bearded iris, Iris pallida Lam.</title>
        <authorList>
            <person name="Bruccoleri R.E."/>
            <person name="Oakeley E.J."/>
            <person name="Faust A.M.E."/>
            <person name="Altorfer M."/>
            <person name="Dessus-Babus S."/>
            <person name="Burckhardt D."/>
            <person name="Oertli M."/>
            <person name="Naumann U."/>
            <person name="Petersen F."/>
            <person name="Wong J."/>
        </authorList>
    </citation>
    <scope>NUCLEOTIDE SEQUENCE</scope>
    <source>
        <strain evidence="4">GSM-AAB239-AS_SAM_17_03QT</strain>
    </source>
</reference>
<sequence length="310" mass="34769">MLDCSISLTLSPPKTHKPHHQIPNPTIPAKKCRRSFGVGCCGVGRGREAGAKDYYQLLGVSVDATRKEIKEAYRSLQKKYHPDVAGEKSHEYTLMLNEAYRALMRDDLRRRYDLSNDRKKEGFESNFSGLGSSSWNGPVGPHALFVDENKCIGCRECVHYASKTFTMDDALGTAHVRVQFGDDEKSIEVAMESCPTDCIHWVESGELPLLEFLARPRPKEAHGIFGGGWERPRDVFAAAKLYQKQLKQRREQQSHGHGNRNGAVDEAEEAETPAQAEARRDAGLKLRMGGILLVWSRFREMFGFGNNSGE</sequence>
<evidence type="ECO:0000259" key="2">
    <source>
        <dbReference type="PROSITE" id="PS50076"/>
    </source>
</evidence>
<dbReference type="Pfam" id="PF13370">
    <property type="entry name" value="Fer4_13"/>
    <property type="match status" value="1"/>
</dbReference>
<dbReference type="PANTHER" id="PTHR45295:SF4">
    <property type="entry name" value="OS06G0474800 PROTEIN"/>
    <property type="match status" value="1"/>
</dbReference>
<dbReference type="InterPro" id="IPR001623">
    <property type="entry name" value="DnaJ_domain"/>
</dbReference>
<evidence type="ECO:0000256" key="1">
    <source>
        <dbReference type="SAM" id="MobiDB-lite"/>
    </source>
</evidence>
<dbReference type="SUPFAM" id="SSF54862">
    <property type="entry name" value="4Fe-4S ferredoxins"/>
    <property type="match status" value="1"/>
</dbReference>
<keyword evidence="5" id="KW-1185">Reference proteome</keyword>
<feature type="domain" description="J" evidence="2">
    <location>
        <begin position="53"/>
        <end position="116"/>
    </location>
</feature>
<gene>
    <name evidence="4" type="ORF">M6B38_154650</name>
</gene>
<feature type="domain" description="4Fe-4S ferredoxin-type" evidence="3">
    <location>
        <begin position="142"/>
        <end position="170"/>
    </location>
</feature>
<evidence type="ECO:0000313" key="4">
    <source>
        <dbReference type="EMBL" id="KAJ6811274.1"/>
    </source>
</evidence>
<dbReference type="InterPro" id="IPR036869">
    <property type="entry name" value="J_dom_sf"/>
</dbReference>
<protein>
    <submittedName>
        <fullName evidence="4">J domain-containing protein-like isoform X1</fullName>
    </submittedName>
</protein>
<dbReference type="InterPro" id="IPR017896">
    <property type="entry name" value="4Fe4S_Fe-S-bd"/>
</dbReference>
<dbReference type="PROSITE" id="PS50076">
    <property type="entry name" value="DNAJ_2"/>
    <property type="match status" value="1"/>
</dbReference>
<accession>A0AAX6F4K3</accession>
<comment type="caution">
    <text evidence="4">The sequence shown here is derived from an EMBL/GenBank/DDBJ whole genome shotgun (WGS) entry which is preliminary data.</text>
</comment>
<dbReference type="Pfam" id="PF00226">
    <property type="entry name" value="DnaJ"/>
    <property type="match status" value="1"/>
</dbReference>
<evidence type="ECO:0000313" key="5">
    <source>
        <dbReference type="Proteomes" id="UP001140949"/>
    </source>
</evidence>
<dbReference type="GO" id="GO:0005783">
    <property type="term" value="C:endoplasmic reticulum"/>
    <property type="evidence" value="ECO:0007669"/>
    <property type="project" value="UniProtKB-ARBA"/>
</dbReference>
<dbReference type="EMBL" id="JANAVB010031818">
    <property type="protein sequence ID" value="KAJ6811274.1"/>
    <property type="molecule type" value="Genomic_DNA"/>
</dbReference>
<organism evidence="4 5">
    <name type="scientific">Iris pallida</name>
    <name type="common">Sweet iris</name>
    <dbReference type="NCBI Taxonomy" id="29817"/>
    <lineage>
        <taxon>Eukaryota</taxon>
        <taxon>Viridiplantae</taxon>
        <taxon>Streptophyta</taxon>
        <taxon>Embryophyta</taxon>
        <taxon>Tracheophyta</taxon>
        <taxon>Spermatophyta</taxon>
        <taxon>Magnoliopsida</taxon>
        <taxon>Liliopsida</taxon>
        <taxon>Asparagales</taxon>
        <taxon>Iridaceae</taxon>
        <taxon>Iridoideae</taxon>
        <taxon>Irideae</taxon>
        <taxon>Iris</taxon>
    </lineage>
</organism>
<dbReference type="Gene3D" id="3.30.70.20">
    <property type="match status" value="1"/>
</dbReference>
<dbReference type="Gene3D" id="1.10.287.110">
    <property type="entry name" value="DnaJ domain"/>
    <property type="match status" value="1"/>
</dbReference>
<dbReference type="AlphaFoldDB" id="A0AAX6F4K3"/>
<reference evidence="4" key="2">
    <citation type="submission" date="2023-04" db="EMBL/GenBank/DDBJ databases">
        <authorList>
            <person name="Bruccoleri R.E."/>
            <person name="Oakeley E.J."/>
            <person name="Faust A.-M."/>
            <person name="Dessus-Babus S."/>
            <person name="Altorfer M."/>
            <person name="Burckhardt D."/>
            <person name="Oertli M."/>
            <person name="Naumann U."/>
            <person name="Petersen F."/>
            <person name="Wong J."/>
        </authorList>
    </citation>
    <scope>NUCLEOTIDE SEQUENCE</scope>
    <source>
        <strain evidence="4">GSM-AAB239-AS_SAM_17_03QT</strain>
        <tissue evidence="4">Leaf</tissue>
    </source>
</reference>
<dbReference type="PRINTS" id="PR00625">
    <property type="entry name" value="JDOMAIN"/>
</dbReference>
<name>A0AAX6F4K3_IRIPA</name>
<dbReference type="PROSITE" id="PS51379">
    <property type="entry name" value="4FE4S_FER_2"/>
    <property type="match status" value="1"/>
</dbReference>
<dbReference type="SUPFAM" id="SSF46565">
    <property type="entry name" value="Chaperone J-domain"/>
    <property type="match status" value="1"/>
</dbReference>